<dbReference type="Pfam" id="PF23486">
    <property type="entry name" value="Ig_TMEM132_5th"/>
    <property type="match status" value="1"/>
</dbReference>
<keyword evidence="5 7" id="KW-0472">Membrane</keyword>
<feature type="chain" id="PRO_5029507605" evidence="8">
    <location>
        <begin position="33"/>
        <end position="1133"/>
    </location>
</feature>
<dbReference type="InterPro" id="IPR026307">
    <property type="entry name" value="TMEM132"/>
</dbReference>
<dbReference type="InterPro" id="IPR031435">
    <property type="entry name" value="TMEM132_N"/>
</dbReference>
<dbReference type="InterPro" id="IPR055423">
    <property type="entry name" value="Ig_TMEM132_5th"/>
</dbReference>
<feature type="region of interest" description="Disordered" evidence="6">
    <location>
        <begin position="798"/>
        <end position="899"/>
    </location>
</feature>
<evidence type="ECO:0000256" key="6">
    <source>
        <dbReference type="SAM" id="MobiDB-lite"/>
    </source>
</evidence>
<dbReference type="EMBL" id="JABWUV010000047">
    <property type="protein sequence ID" value="KAF6268390.1"/>
    <property type="molecule type" value="Genomic_DNA"/>
</dbReference>
<dbReference type="VEuPathDB" id="HostDB:TMEM132C"/>
<dbReference type="GO" id="GO:0016020">
    <property type="term" value="C:membrane"/>
    <property type="evidence" value="ECO:0007669"/>
    <property type="project" value="UniProtKB-SubCell"/>
</dbReference>
<comment type="similarity">
    <text evidence="2">Belongs to the TMEM132 family.</text>
</comment>
<feature type="domain" description="Transmembrane protein TMEM132 cohesin-like" evidence="12">
    <location>
        <begin position="284"/>
        <end position="428"/>
    </location>
</feature>
<dbReference type="AlphaFoldDB" id="A0A7J7QWX8"/>
<feature type="region of interest" description="Disordered" evidence="6">
    <location>
        <begin position="998"/>
        <end position="1105"/>
    </location>
</feature>
<evidence type="ECO:0000256" key="1">
    <source>
        <dbReference type="ARBA" id="ARBA00004479"/>
    </source>
</evidence>
<evidence type="ECO:0000259" key="9">
    <source>
        <dbReference type="Pfam" id="PF15705"/>
    </source>
</evidence>
<dbReference type="Pfam" id="PF15706">
    <property type="entry name" value="TMEM132_C"/>
    <property type="match status" value="1"/>
</dbReference>
<comment type="caution">
    <text evidence="16">The sequence shown here is derived from an EMBL/GenBank/DDBJ whole genome shotgun (WGS) entry which is preliminary data.</text>
</comment>
<feature type="transmembrane region" description="Helical" evidence="7">
    <location>
        <begin position="941"/>
        <end position="966"/>
    </location>
</feature>
<reference evidence="16 17" key="1">
    <citation type="journal article" date="2020" name="Nature">
        <title>Six reference-quality genomes reveal evolution of bat adaptations.</title>
        <authorList>
            <person name="Jebb D."/>
            <person name="Huang Z."/>
            <person name="Pippel M."/>
            <person name="Hughes G.M."/>
            <person name="Lavrichenko K."/>
            <person name="Devanna P."/>
            <person name="Winkler S."/>
            <person name="Jermiin L.S."/>
            <person name="Skirmuntt E.C."/>
            <person name="Katzourakis A."/>
            <person name="Burkitt-Gray L."/>
            <person name="Ray D.A."/>
            <person name="Sullivan K.A.M."/>
            <person name="Roscito J.G."/>
            <person name="Kirilenko B.M."/>
            <person name="Davalos L.M."/>
            <person name="Corthals A.P."/>
            <person name="Power M.L."/>
            <person name="Jones G."/>
            <person name="Ransome R.D."/>
            <person name="Dechmann D.K.N."/>
            <person name="Locatelli A.G."/>
            <person name="Puechmaille S.J."/>
            <person name="Fedrigo O."/>
            <person name="Jarvis E.D."/>
            <person name="Hiller M."/>
            <person name="Vernes S.C."/>
            <person name="Myers E.W."/>
            <person name="Teeling E.C."/>
        </authorList>
    </citation>
    <scope>NUCLEOTIDE SEQUENCE [LARGE SCALE GENOMIC DNA]</scope>
    <source>
        <strain evidence="16">MMyoMyo1</strain>
        <tissue evidence="16">Flight muscle</tissue>
    </source>
</reference>
<evidence type="ECO:0000259" key="13">
    <source>
        <dbReference type="Pfam" id="PF23481"/>
    </source>
</evidence>
<dbReference type="InterPro" id="IPR055422">
    <property type="entry name" value="Ig_TMEM132_2nd"/>
</dbReference>
<keyword evidence="4 7" id="KW-1133">Transmembrane helix</keyword>
<evidence type="ECO:0000259" key="15">
    <source>
        <dbReference type="Pfam" id="PF23487"/>
    </source>
</evidence>
<feature type="compositionally biased region" description="Acidic residues" evidence="6">
    <location>
        <begin position="822"/>
        <end position="832"/>
    </location>
</feature>
<dbReference type="PANTHER" id="PTHR13388">
    <property type="entry name" value="DETONATOR, ISOFORM E"/>
    <property type="match status" value="1"/>
</dbReference>
<evidence type="ECO:0000259" key="10">
    <source>
        <dbReference type="Pfam" id="PF15706"/>
    </source>
</evidence>
<dbReference type="InterPro" id="IPR031437">
    <property type="entry name" value="Ig_TMEM132_4th"/>
</dbReference>
<feature type="compositionally biased region" description="Basic and acidic residues" evidence="6">
    <location>
        <begin position="841"/>
        <end position="863"/>
    </location>
</feature>
<dbReference type="PANTHER" id="PTHR13388:SF4">
    <property type="entry name" value="TRANSMEMBRANE PROTEIN 132C"/>
    <property type="match status" value="1"/>
</dbReference>
<feature type="domain" description="Transmembrane protein TMEM132 second Ig-like" evidence="13">
    <location>
        <begin position="130"/>
        <end position="269"/>
    </location>
</feature>
<dbReference type="Proteomes" id="UP000527355">
    <property type="component" value="Unassembled WGS sequence"/>
</dbReference>
<feature type="signal peptide" evidence="8">
    <location>
        <begin position="1"/>
        <end position="32"/>
    </location>
</feature>
<evidence type="ECO:0000259" key="12">
    <source>
        <dbReference type="Pfam" id="PF23039"/>
    </source>
</evidence>
<evidence type="ECO:0000256" key="4">
    <source>
        <dbReference type="ARBA" id="ARBA00022989"/>
    </source>
</evidence>
<dbReference type="Pfam" id="PF16070">
    <property type="entry name" value="Ig_TMEM132_4th"/>
    <property type="match status" value="1"/>
</dbReference>
<feature type="domain" description="Transmembrane protein TMEM132 C-terminal" evidence="10">
    <location>
        <begin position="933"/>
        <end position="997"/>
    </location>
</feature>
<accession>A0A7J7QWX8</accession>
<feature type="region of interest" description="Disordered" evidence="6">
    <location>
        <begin position="551"/>
        <end position="572"/>
    </location>
</feature>
<feature type="domain" description="Transmembrane protein TMEM132 fifth" evidence="14">
    <location>
        <begin position="530"/>
        <end position="670"/>
    </location>
</feature>
<sequence length="1133" mass="119977">MRSDGAAPGPVAPLCGALSLVLGALLGKVIEGRGVPGPIQRFSSPPPYLPVSFRVLGADTSFLLREARRDPALNASLQARVESFFTYRARRPPRVNASCGPFSVEKAVPLDSTLTLTSPGPTEKSSFDWKLRAHILQDKIYPGRPVAQVLFHVLGRDWAEPGPAEPLPCLRVFAFRETREVRAGCRLRGALGLCVAELRLPPAWFSAPAVVAGRRRPAGPAEGSPVELYYTVHPGDHGHGDCAGGDLRKGNAIRPGKDGREDAASLLQRVGAVRLYRAQDRGDQLSELRLGGGVAVWLPSRPAKQGDVVTAYVTVAGNSTVDLFTLRAKVKKGVNVLSARPSEPSQWAVRQELGAGGKHSTSTVVCQRLGPGAHNRSSALTEVVQLSFEIAGFSSLSGSQPIAWQLESPRTGASGSAVSELFISQQDLVGIVPLATDSELLNTAILTGRTVALPLRVVSVEESGAVADISESVECTSADEDVLKVSDRCDYVFVNGKEMKGKVDAVVTFTYQHLSAPLHVTVWAPQLPLQIEVSDTELSQIKGWRVPIAASKRPERASEDQDQDEDEDARRGRGCALQYQRATVRVLTRFLAEGAGPWAQPRLLLGPDWQVDITHLVADVMKLEAPRVAALLDGRVLVGREVGMTTIQVLSPLSDSILAEKTVTVLEDRVSLTDLAVQLVAGLSLTLHPSTENGRVVTAVAEADELLRAPKQEAVVSVWLRFSDGSMAPLDIYDGRDFTLSASSLDAAVVSTPPARTPGWPVVAAEGEGQGPLVRVDLSIAETCQKSKRRSVLAGGTGSIRVKFGPKDADLGPGRGGAEAAAAEEDEEDEEGEIRNQASDQRPKGAEAERAGPDAPREREEGTPRQGGPTARPLLDNKAARSSRLDAARPPADGRVQNIPLDLSHFPAPAGAGAGRAGGGLVSGMGMPGAPGARGLSDLQIGMFALLGVFCLAILVFLVNCSAFALRFRRKQLPPEGPAAPGATHSHDWVWLGHETELLDGAGQGSPPPPSPPPPPEERTTVLDRGPVGGEDSSRLRLHGGGSPKPAQGQAPRPAADPGGWPGRDPRREPPPSPGSRRRKVQFAAISPEGGGGPTANSVPSGRDEDLTWVCPDLGGGAPHELRNYLEKFKDGV</sequence>
<evidence type="ECO:0000256" key="3">
    <source>
        <dbReference type="ARBA" id="ARBA00022692"/>
    </source>
</evidence>
<evidence type="ECO:0000256" key="5">
    <source>
        <dbReference type="ARBA" id="ARBA00023136"/>
    </source>
</evidence>
<dbReference type="Pfam" id="PF15705">
    <property type="entry name" value="TMEM132_N"/>
    <property type="match status" value="1"/>
</dbReference>
<dbReference type="Pfam" id="PF23039">
    <property type="entry name" value="TMEM132_3rd"/>
    <property type="match status" value="1"/>
</dbReference>
<dbReference type="InterPro" id="IPR055424">
    <property type="entry name" value="Ig_TMEM132_6th"/>
</dbReference>
<keyword evidence="3 7" id="KW-0812">Transmembrane</keyword>
<comment type="subcellular location">
    <subcellularLocation>
        <location evidence="1">Membrane</location>
        <topology evidence="1">Single-pass type I membrane protein</topology>
    </subcellularLocation>
</comment>
<feature type="domain" description="Transmembrane protein TMEM132 N-terminal" evidence="9">
    <location>
        <begin position="51"/>
        <end position="112"/>
    </location>
</feature>
<name>A0A7J7QWX8_MYOMY</name>
<evidence type="ECO:0000259" key="14">
    <source>
        <dbReference type="Pfam" id="PF23486"/>
    </source>
</evidence>
<evidence type="ECO:0000259" key="11">
    <source>
        <dbReference type="Pfam" id="PF16070"/>
    </source>
</evidence>
<evidence type="ECO:0000313" key="16">
    <source>
        <dbReference type="EMBL" id="KAF6268390.1"/>
    </source>
</evidence>
<proteinExistence type="inferred from homology"/>
<evidence type="ECO:0000256" key="8">
    <source>
        <dbReference type="SAM" id="SignalP"/>
    </source>
</evidence>
<evidence type="ECO:0000256" key="2">
    <source>
        <dbReference type="ARBA" id="ARBA00006166"/>
    </source>
</evidence>
<protein>
    <submittedName>
        <fullName evidence="16">Transmembrane protein 132C</fullName>
    </submittedName>
</protein>
<feature type="domain" description="Transmembrane protein TMEM132 sixth" evidence="15">
    <location>
        <begin position="671"/>
        <end position="786"/>
    </location>
</feature>
<feature type="compositionally biased region" description="Pro residues" evidence="6">
    <location>
        <begin position="1006"/>
        <end position="1015"/>
    </location>
</feature>
<dbReference type="Pfam" id="PF23481">
    <property type="entry name" value="Ig_TMEM132_2nd"/>
    <property type="match status" value="1"/>
</dbReference>
<evidence type="ECO:0000313" key="17">
    <source>
        <dbReference type="Proteomes" id="UP000527355"/>
    </source>
</evidence>
<keyword evidence="8" id="KW-0732">Signal</keyword>
<dbReference type="Pfam" id="PF23487">
    <property type="entry name" value="Ig_TMEM132_6th"/>
    <property type="match status" value="1"/>
</dbReference>
<organism evidence="16 17">
    <name type="scientific">Myotis myotis</name>
    <name type="common">Greater mouse-eared bat</name>
    <name type="synonym">Vespertilio myotis</name>
    <dbReference type="NCBI Taxonomy" id="51298"/>
    <lineage>
        <taxon>Eukaryota</taxon>
        <taxon>Metazoa</taxon>
        <taxon>Chordata</taxon>
        <taxon>Craniata</taxon>
        <taxon>Vertebrata</taxon>
        <taxon>Euteleostomi</taxon>
        <taxon>Mammalia</taxon>
        <taxon>Eutheria</taxon>
        <taxon>Laurasiatheria</taxon>
        <taxon>Chiroptera</taxon>
        <taxon>Yangochiroptera</taxon>
        <taxon>Vespertilionidae</taxon>
        <taxon>Myotis</taxon>
    </lineage>
</organism>
<evidence type="ECO:0000256" key="7">
    <source>
        <dbReference type="SAM" id="Phobius"/>
    </source>
</evidence>
<dbReference type="InterPro" id="IPR031436">
    <property type="entry name" value="TMEM132_C"/>
</dbReference>
<keyword evidence="17" id="KW-1185">Reference proteome</keyword>
<dbReference type="InterPro" id="IPR055421">
    <property type="entry name" value="TMEM132_3rd"/>
</dbReference>
<gene>
    <name evidence="16" type="ORF">mMyoMyo1_019254</name>
</gene>
<feature type="domain" description="Transmembrane protein family 132 fourth" evidence="11">
    <location>
        <begin position="430"/>
        <end position="527"/>
    </location>
</feature>